<reference evidence="6" key="1">
    <citation type="submission" date="2020-02" db="EMBL/GenBank/DDBJ databases">
        <authorList>
            <person name="Meier V. D."/>
        </authorList>
    </citation>
    <scope>NUCLEOTIDE SEQUENCE</scope>
    <source>
        <strain evidence="6">AVDCRST_MAG88</strain>
    </source>
</reference>
<dbReference type="CDD" id="cd03293">
    <property type="entry name" value="ABC_NrtD_SsuB_transporters"/>
    <property type="match status" value="1"/>
</dbReference>
<dbReference type="PROSITE" id="PS00211">
    <property type="entry name" value="ABC_TRANSPORTER_1"/>
    <property type="match status" value="1"/>
</dbReference>
<dbReference type="PANTHER" id="PTHR42788:SF13">
    <property type="entry name" value="ALIPHATIC SULFONATES IMPORT ATP-BINDING PROTEIN SSUB"/>
    <property type="match status" value="1"/>
</dbReference>
<keyword evidence="2" id="KW-0547">Nucleotide-binding</keyword>
<dbReference type="AlphaFoldDB" id="A0A6J4UDG1"/>
<evidence type="ECO:0000259" key="5">
    <source>
        <dbReference type="PROSITE" id="PS50893"/>
    </source>
</evidence>
<evidence type="ECO:0000256" key="1">
    <source>
        <dbReference type="ARBA" id="ARBA00022448"/>
    </source>
</evidence>
<accession>A0A6J4UDG1</accession>
<name>A0A6J4UDG1_9BACT</name>
<dbReference type="PANTHER" id="PTHR42788">
    <property type="entry name" value="TAURINE IMPORT ATP-BINDING PROTEIN-RELATED"/>
    <property type="match status" value="1"/>
</dbReference>
<dbReference type="EMBL" id="CADCWM010000164">
    <property type="protein sequence ID" value="CAA9547210.1"/>
    <property type="molecule type" value="Genomic_DNA"/>
</dbReference>
<feature type="compositionally biased region" description="Basic and acidic residues" evidence="4">
    <location>
        <begin position="23"/>
        <end position="47"/>
    </location>
</feature>
<keyword evidence="3 6" id="KW-0067">ATP-binding</keyword>
<dbReference type="PROSITE" id="PS50893">
    <property type="entry name" value="ABC_TRANSPORTER_2"/>
    <property type="match status" value="1"/>
</dbReference>
<gene>
    <name evidence="6" type="ORF">AVDCRST_MAG88-505</name>
</gene>
<dbReference type="InterPro" id="IPR050166">
    <property type="entry name" value="ABC_transporter_ATP-bind"/>
</dbReference>
<dbReference type="InterPro" id="IPR003439">
    <property type="entry name" value="ABC_transporter-like_ATP-bd"/>
</dbReference>
<sequence>MATTVRGAMEAPSPPLQGTANAERPDGKTATTERQRPDGVADTGGRDARAQRIALRDVVLEYRAPGQVPVRALDLVGFDVPDGQFVSILGPSGCGKSTILKLVSGLLTPTSGDVRLDGEPIRGIPPSVGFMFQSDALLPWATVLDNVALALELRGLGTRERRARARELTGLVGLGGFEDAYPSTLSGGMRKRVSLARVLAYDPAVYLMDEPFGALDAQTKVQLGAELLRLWGGVRKTVLFVTHDIEEEIALSDRVLVMTRRPGQIKADFTIDLPRPRDFYEVRFTPAFQELHCDIWKQLSAEVAPAHMPAPGEAAASISAPGSVAGR</sequence>
<dbReference type="SUPFAM" id="SSF52540">
    <property type="entry name" value="P-loop containing nucleoside triphosphate hydrolases"/>
    <property type="match status" value="1"/>
</dbReference>
<proteinExistence type="predicted"/>
<evidence type="ECO:0000256" key="4">
    <source>
        <dbReference type="SAM" id="MobiDB-lite"/>
    </source>
</evidence>
<dbReference type="GO" id="GO:0016887">
    <property type="term" value="F:ATP hydrolysis activity"/>
    <property type="evidence" value="ECO:0007669"/>
    <property type="project" value="InterPro"/>
</dbReference>
<dbReference type="InterPro" id="IPR017871">
    <property type="entry name" value="ABC_transporter-like_CS"/>
</dbReference>
<dbReference type="InterPro" id="IPR027417">
    <property type="entry name" value="P-loop_NTPase"/>
</dbReference>
<evidence type="ECO:0000256" key="2">
    <source>
        <dbReference type="ARBA" id="ARBA00022741"/>
    </source>
</evidence>
<dbReference type="GO" id="GO:0005524">
    <property type="term" value="F:ATP binding"/>
    <property type="evidence" value="ECO:0007669"/>
    <property type="project" value="UniProtKB-KW"/>
</dbReference>
<dbReference type="InterPro" id="IPR003593">
    <property type="entry name" value="AAA+_ATPase"/>
</dbReference>
<evidence type="ECO:0000256" key="3">
    <source>
        <dbReference type="ARBA" id="ARBA00022840"/>
    </source>
</evidence>
<keyword evidence="1" id="KW-0813">Transport</keyword>
<feature type="region of interest" description="Disordered" evidence="4">
    <location>
        <begin position="1"/>
        <end position="47"/>
    </location>
</feature>
<dbReference type="SMART" id="SM00382">
    <property type="entry name" value="AAA"/>
    <property type="match status" value="1"/>
</dbReference>
<feature type="domain" description="ABC transporter" evidence="5">
    <location>
        <begin position="53"/>
        <end position="285"/>
    </location>
</feature>
<organism evidence="6">
    <name type="scientific">uncultured Thermomicrobiales bacterium</name>
    <dbReference type="NCBI Taxonomy" id="1645740"/>
    <lineage>
        <taxon>Bacteria</taxon>
        <taxon>Pseudomonadati</taxon>
        <taxon>Thermomicrobiota</taxon>
        <taxon>Thermomicrobia</taxon>
        <taxon>Thermomicrobiales</taxon>
        <taxon>environmental samples</taxon>
    </lineage>
</organism>
<dbReference type="Gene3D" id="3.40.50.300">
    <property type="entry name" value="P-loop containing nucleotide triphosphate hydrolases"/>
    <property type="match status" value="1"/>
</dbReference>
<dbReference type="Pfam" id="PF00005">
    <property type="entry name" value="ABC_tran"/>
    <property type="match status" value="1"/>
</dbReference>
<evidence type="ECO:0000313" key="6">
    <source>
        <dbReference type="EMBL" id="CAA9547210.1"/>
    </source>
</evidence>
<protein>
    <submittedName>
        <fullName evidence="6">Nitrate ABC transporter, ATP-binding protein</fullName>
    </submittedName>
</protein>